<dbReference type="AlphaFoldDB" id="A0ABD3MRZ5"/>
<comment type="caution">
    <text evidence="1">The sequence shown here is derived from an EMBL/GenBank/DDBJ whole genome shotgun (WGS) entry which is preliminary data.</text>
</comment>
<evidence type="ECO:0008006" key="3">
    <source>
        <dbReference type="Google" id="ProtNLM"/>
    </source>
</evidence>
<dbReference type="Proteomes" id="UP001530293">
    <property type="component" value="Unassembled WGS sequence"/>
</dbReference>
<dbReference type="EMBL" id="JALLBG020000083">
    <property type="protein sequence ID" value="KAL3766558.1"/>
    <property type="molecule type" value="Genomic_DNA"/>
</dbReference>
<name>A0ABD3MRZ5_9STRA</name>
<proteinExistence type="predicted"/>
<organism evidence="1 2">
    <name type="scientific">Discostella pseudostelligera</name>
    <dbReference type="NCBI Taxonomy" id="259834"/>
    <lineage>
        <taxon>Eukaryota</taxon>
        <taxon>Sar</taxon>
        <taxon>Stramenopiles</taxon>
        <taxon>Ochrophyta</taxon>
        <taxon>Bacillariophyta</taxon>
        <taxon>Coscinodiscophyceae</taxon>
        <taxon>Thalassiosirophycidae</taxon>
        <taxon>Stephanodiscales</taxon>
        <taxon>Stephanodiscaceae</taxon>
        <taxon>Discostella</taxon>
    </lineage>
</organism>
<protein>
    <recommendedName>
        <fullName evidence="3">3'-5' exonuclease domain-containing protein</fullName>
    </recommendedName>
</protein>
<feature type="non-terminal residue" evidence="1">
    <location>
        <position position="667"/>
    </location>
</feature>
<reference evidence="1 2" key="1">
    <citation type="submission" date="2024-10" db="EMBL/GenBank/DDBJ databases">
        <title>Updated reference genomes for cyclostephanoid diatoms.</title>
        <authorList>
            <person name="Roberts W.R."/>
            <person name="Alverson A.J."/>
        </authorList>
    </citation>
    <scope>NUCLEOTIDE SEQUENCE [LARGE SCALE GENOMIC DNA]</scope>
    <source>
        <strain evidence="1 2">AJA232-27</strain>
    </source>
</reference>
<accession>A0ABD3MRZ5</accession>
<evidence type="ECO:0000313" key="1">
    <source>
        <dbReference type="EMBL" id="KAL3766558.1"/>
    </source>
</evidence>
<sequence length="667" mass="73215">MAHAISAVESHSIDHRPPTTIAIIQLALPSMMEVIDSSDSEAEAPKPLTTIWDCPNVRKINGGWECGYCPPASNFFKGENATKALYHVLKIKGHNVRPCDGCIPPQYANAYTDLHLRNNAASETRQQKKSAMNKVIGDIQSRTVAAIGGGVVVVPTLPAYEPGISLLSSTPSSLSSATASSSIKKRTSSSSYGGTISGWAAAASHQSNHAPQKKFKGGESKPASSQLQLKLYGASTYDPSAAGRLNVAIADFLHSNCLSFSLAECPKLKAIITLAKNVHKDYKPPTRQAIGGPFLDSLFESYWNQQMKSLLLESDIFGVTVFGDGATIQKVPLVNVMAAGVHNPSALLDIEDCTDHLAKGGKKDARYLALEVAKPIITRLDLENPDGMASGAVDLIMFDGASNVQNAGRILNALDPRITVGHGAEHVVSLLFADCYSKIDAFKLLSSFSKRCRDIWGNVRHSPHAMFTAYSKQHNNGINLGFVKPSECRMAGEHIALLRLLRLKNALRSTIASKEFMDLKQFKAEATILSSDAFWKYLFVMCRALYAPMRILRLADQKTPAMDKLYYYVLQTDRQLPNEADKWSGDSVTHQVMRFWLRRRENLVHDYSLVGYILSPNPIIMEDAAKNKSKDHMNAAKRLIIKLFIDPTLTGTERTNAIAKMYNTFLE</sequence>
<gene>
    <name evidence="1" type="ORF">ACHAWU_007798</name>
</gene>
<keyword evidence="2" id="KW-1185">Reference proteome</keyword>
<evidence type="ECO:0000313" key="2">
    <source>
        <dbReference type="Proteomes" id="UP001530293"/>
    </source>
</evidence>